<evidence type="ECO:0000256" key="1">
    <source>
        <dbReference type="ARBA" id="ARBA00022801"/>
    </source>
</evidence>
<dbReference type="SUPFAM" id="SSF48208">
    <property type="entry name" value="Six-hairpin glycosidases"/>
    <property type="match status" value="1"/>
</dbReference>
<evidence type="ECO:0000256" key="2">
    <source>
        <dbReference type="ARBA" id="ARBA00038358"/>
    </source>
</evidence>
<sequence length="156" mass="17876">MDISYWSRGQAWAIYGFALSYKYTKNEEYLDLAKRAANYFIANVEENDYIPLADFRAPEEPREIDTTAAIIAASGLIELIRFILALEQPMYKQAAVNILKKIGNEYVNTDNETMGIVTHGSVNYVKDKADEKPIIYADYFYVEALLKLLGKNLEVW</sequence>
<dbReference type="AlphaFoldDB" id="A0A839H6J0"/>
<dbReference type="InterPro" id="IPR052369">
    <property type="entry name" value="UG_Glycosaminoglycan_Hydrolase"/>
</dbReference>
<dbReference type="GO" id="GO:0000272">
    <property type="term" value="P:polysaccharide catabolic process"/>
    <property type="evidence" value="ECO:0007669"/>
    <property type="project" value="TreeGrafter"/>
</dbReference>
<dbReference type="EMBL" id="JACIVD010000075">
    <property type="protein sequence ID" value="MBB1124420.1"/>
    <property type="molecule type" value="Genomic_DNA"/>
</dbReference>
<protein>
    <recommendedName>
        <fullName evidence="5">Glycosyl hydrolase family 88</fullName>
    </recommendedName>
</protein>
<dbReference type="Proteomes" id="UP000547628">
    <property type="component" value="Unassembled WGS sequence"/>
</dbReference>
<evidence type="ECO:0000313" key="3">
    <source>
        <dbReference type="EMBL" id="MBB1124420.1"/>
    </source>
</evidence>
<dbReference type="InterPro" id="IPR008928">
    <property type="entry name" value="6-hairpin_glycosidase_sf"/>
</dbReference>
<keyword evidence="1" id="KW-0378">Hydrolase</keyword>
<accession>A0A839H6J0</accession>
<dbReference type="PANTHER" id="PTHR36845">
    <property type="entry name" value="HYDROLASE, PUTATIVE (AFU_ORTHOLOGUE AFUA_7G05090)-RELATED"/>
    <property type="match status" value="1"/>
</dbReference>
<name>A0A839H6J0_9LACO</name>
<dbReference type="PANTHER" id="PTHR36845:SF1">
    <property type="entry name" value="HYDROLASE, PUTATIVE (AFU_ORTHOLOGUE AFUA_7G05090)-RELATED"/>
    <property type="match status" value="1"/>
</dbReference>
<evidence type="ECO:0000313" key="4">
    <source>
        <dbReference type="Proteomes" id="UP000547628"/>
    </source>
</evidence>
<comment type="caution">
    <text evidence="3">The sequence shown here is derived from an EMBL/GenBank/DDBJ whole genome shotgun (WGS) entry which is preliminary data.</text>
</comment>
<dbReference type="GO" id="GO:0052757">
    <property type="term" value="F:chondroitin hydrolase activity"/>
    <property type="evidence" value="ECO:0007669"/>
    <property type="project" value="TreeGrafter"/>
</dbReference>
<organism evidence="3 4">
    <name type="scientific">Limosilactobacillus albertensis</name>
    <dbReference type="NCBI Taxonomy" id="2759752"/>
    <lineage>
        <taxon>Bacteria</taxon>
        <taxon>Bacillati</taxon>
        <taxon>Bacillota</taxon>
        <taxon>Bacilli</taxon>
        <taxon>Lactobacillales</taxon>
        <taxon>Lactobacillaceae</taxon>
        <taxon>Limosilactobacillus</taxon>
    </lineage>
</organism>
<proteinExistence type="inferred from homology"/>
<dbReference type="InterPro" id="IPR012341">
    <property type="entry name" value="6hp_glycosidase-like_sf"/>
</dbReference>
<dbReference type="Gene3D" id="1.50.10.10">
    <property type="match status" value="1"/>
</dbReference>
<dbReference type="RefSeq" id="WP_182603312.1">
    <property type="nucleotide sequence ID" value="NZ_JACIVD010000075.1"/>
</dbReference>
<comment type="similarity">
    <text evidence="2">Belongs to the glycosyl hydrolase 88 family.</text>
</comment>
<gene>
    <name evidence="3" type="ORF">H5S41_10780</name>
</gene>
<evidence type="ECO:0008006" key="5">
    <source>
        <dbReference type="Google" id="ProtNLM"/>
    </source>
</evidence>
<reference evidence="3 4" key="1">
    <citation type="submission" date="2020-07" db="EMBL/GenBank/DDBJ databases">
        <title>Description of Limosilactobacillus balticus sp. nov., Limosilactobacillus agrestis sp. nov., Limosilactobacillus albertensis sp. nov., Limosilactobacillus rudii sp. nov., Limosilactobacillus fastidiosus sp. nov., five novel Limosilactobacillus species isolated from the vertebrate gastrointestinal tract, and proposal of 6 subspecies of Limosilactobacillus reuteri adapted to the gastrointestinal tract of specific vertebrate hosts.</title>
        <authorList>
            <person name="Li F."/>
            <person name="Cheng C."/>
            <person name="Zheng J."/>
            <person name="Quevedo R.M."/>
            <person name="Li J."/>
            <person name="Roos S."/>
            <person name="Gaenzle M.G."/>
            <person name="Walter J."/>
        </authorList>
    </citation>
    <scope>NUCLEOTIDE SEQUENCE [LARGE SCALE GENOMIC DNA]</scope>
    <source>
        <strain evidence="3 4">Lr3000</strain>
    </source>
</reference>